<feature type="binding site" evidence="6">
    <location>
        <begin position="120"/>
        <end position="123"/>
    </location>
    <ligand>
        <name>FMN</name>
        <dbReference type="ChEBI" id="CHEBI:58210"/>
    </ligand>
</feature>
<dbReference type="PANTHER" id="PTHR43741">
    <property type="entry name" value="FMN-DEPENDENT NADH-AZOREDUCTASE 1"/>
    <property type="match status" value="1"/>
</dbReference>
<comment type="subunit">
    <text evidence="6">Homodimer.</text>
</comment>
<dbReference type="GO" id="GO:0009055">
    <property type="term" value="F:electron transfer activity"/>
    <property type="evidence" value="ECO:0007669"/>
    <property type="project" value="UniProtKB-UniRule"/>
</dbReference>
<dbReference type="RefSeq" id="WP_048846062.1">
    <property type="nucleotide sequence ID" value="NZ_BALE01000002.1"/>
</dbReference>
<dbReference type="EC" id="1.6.5.-" evidence="6"/>
<proteinExistence type="inferred from homology"/>
<comment type="function">
    <text evidence="6">Quinone reductase that provides resistance to thiol-specific stress caused by electrophilic quinones.</text>
</comment>
<dbReference type="SUPFAM" id="SSF52218">
    <property type="entry name" value="Flavoproteins"/>
    <property type="match status" value="1"/>
</dbReference>
<dbReference type="Pfam" id="PF02525">
    <property type="entry name" value="Flavodoxin_2"/>
    <property type="match status" value="1"/>
</dbReference>
<dbReference type="EMBL" id="BALE01000002">
    <property type="protein sequence ID" value="GAN52760.1"/>
    <property type="molecule type" value="Genomic_DNA"/>
</dbReference>
<feature type="binding site" evidence="6">
    <location>
        <position position="9"/>
    </location>
    <ligand>
        <name>FMN</name>
        <dbReference type="ChEBI" id="CHEBI:58210"/>
    </ligand>
</feature>
<dbReference type="EC" id="1.7.1.17" evidence="6"/>
<accession>A0A0D6MH34</accession>
<keyword evidence="4 6" id="KW-0520">NAD</keyword>
<feature type="binding site" evidence="6">
    <location>
        <begin position="15"/>
        <end position="17"/>
    </location>
    <ligand>
        <name>FMN</name>
        <dbReference type="ChEBI" id="CHEBI:58210"/>
    </ligand>
</feature>
<evidence type="ECO:0000256" key="1">
    <source>
        <dbReference type="ARBA" id="ARBA00022630"/>
    </source>
</evidence>
<dbReference type="PANTHER" id="PTHR43741:SF4">
    <property type="entry name" value="FMN-DEPENDENT NADH:QUINONE OXIDOREDUCTASE"/>
    <property type="match status" value="1"/>
</dbReference>
<feature type="binding site" evidence="6">
    <location>
        <begin position="76"/>
        <end position="79"/>
    </location>
    <ligand>
        <name>FMN</name>
        <dbReference type="ChEBI" id="CHEBI:58210"/>
    </ligand>
</feature>
<evidence type="ECO:0000256" key="5">
    <source>
        <dbReference type="ARBA" id="ARBA00048542"/>
    </source>
</evidence>
<evidence type="ECO:0000256" key="4">
    <source>
        <dbReference type="ARBA" id="ARBA00023027"/>
    </source>
</evidence>
<evidence type="ECO:0000256" key="6">
    <source>
        <dbReference type="HAMAP-Rule" id="MF_01216"/>
    </source>
</evidence>
<gene>
    <name evidence="6" type="primary">azoR</name>
    <name evidence="8" type="ORF">Tasa_002_040</name>
</gene>
<dbReference type="AlphaFoldDB" id="A0A0D6MH34"/>
<dbReference type="GO" id="GO:0010181">
    <property type="term" value="F:FMN binding"/>
    <property type="evidence" value="ECO:0007669"/>
    <property type="project" value="UniProtKB-UniRule"/>
</dbReference>
<comment type="catalytic activity">
    <reaction evidence="6">
        <text>2 a quinone + NADH + H(+) = 2 a 1,4-benzosemiquinone + NAD(+)</text>
        <dbReference type="Rhea" id="RHEA:65952"/>
        <dbReference type="ChEBI" id="CHEBI:15378"/>
        <dbReference type="ChEBI" id="CHEBI:57540"/>
        <dbReference type="ChEBI" id="CHEBI:57945"/>
        <dbReference type="ChEBI" id="CHEBI:132124"/>
        <dbReference type="ChEBI" id="CHEBI:134225"/>
    </reaction>
</comment>
<feature type="domain" description="Flavodoxin-like fold" evidence="7">
    <location>
        <begin position="1"/>
        <end position="181"/>
    </location>
</feature>
<keyword evidence="9" id="KW-1185">Reference proteome</keyword>
<evidence type="ECO:0000313" key="8">
    <source>
        <dbReference type="EMBL" id="GAN52760.1"/>
    </source>
</evidence>
<dbReference type="InterPro" id="IPR029039">
    <property type="entry name" value="Flavoprotein-like_sf"/>
</dbReference>
<reference evidence="8 9" key="1">
    <citation type="submission" date="2012-10" db="EMBL/GenBank/DDBJ databases">
        <title>Genome sequencing of Tanticharoenia sakaeratensis NBRC 103193.</title>
        <authorList>
            <person name="Azuma Y."/>
            <person name="Hadano H."/>
            <person name="Hirakawa H."/>
            <person name="Matsushita K."/>
        </authorList>
    </citation>
    <scope>NUCLEOTIDE SEQUENCE [LARGE SCALE GENOMIC DNA]</scope>
    <source>
        <strain evidence="8 9">NBRC 103193</strain>
    </source>
</reference>
<dbReference type="STRING" id="1231623.Tasa_002_040"/>
<evidence type="ECO:0000256" key="2">
    <source>
        <dbReference type="ARBA" id="ARBA00022643"/>
    </source>
</evidence>
<comment type="catalytic activity">
    <reaction evidence="5">
        <text>N,N-dimethyl-1,4-phenylenediamine + anthranilate + 2 NAD(+) = 2-(4-dimethylaminophenyl)diazenylbenzoate + 2 NADH + 2 H(+)</text>
        <dbReference type="Rhea" id="RHEA:55872"/>
        <dbReference type="ChEBI" id="CHEBI:15378"/>
        <dbReference type="ChEBI" id="CHEBI:15783"/>
        <dbReference type="ChEBI" id="CHEBI:16567"/>
        <dbReference type="ChEBI" id="CHEBI:57540"/>
        <dbReference type="ChEBI" id="CHEBI:57945"/>
        <dbReference type="ChEBI" id="CHEBI:71579"/>
        <dbReference type="EC" id="1.7.1.17"/>
    </reaction>
    <physiologicalReaction direction="right-to-left" evidence="5">
        <dbReference type="Rhea" id="RHEA:55874"/>
    </physiologicalReaction>
</comment>
<dbReference type="InterPro" id="IPR023048">
    <property type="entry name" value="NADH:quinone_OxRdtase_FMN_depd"/>
</dbReference>
<evidence type="ECO:0000256" key="3">
    <source>
        <dbReference type="ARBA" id="ARBA00023002"/>
    </source>
</evidence>
<dbReference type="Proteomes" id="UP000032679">
    <property type="component" value="Unassembled WGS sequence"/>
</dbReference>
<comment type="function">
    <text evidence="6">Also exhibits azoreductase activity. Catalyzes the reductive cleavage of the azo bond in aromatic azo compounds to the corresponding amines.</text>
</comment>
<dbReference type="GO" id="GO:0016655">
    <property type="term" value="F:oxidoreductase activity, acting on NAD(P)H, quinone or similar compound as acceptor"/>
    <property type="evidence" value="ECO:0007669"/>
    <property type="project" value="InterPro"/>
</dbReference>
<keyword evidence="1 6" id="KW-0285">Flavoprotein</keyword>
<comment type="caution">
    <text evidence="8">The sequence shown here is derived from an EMBL/GenBank/DDBJ whole genome shotgun (WGS) entry which is preliminary data.</text>
</comment>
<comment type="cofactor">
    <cofactor evidence="6">
        <name>FMN</name>
        <dbReference type="ChEBI" id="CHEBI:58210"/>
    </cofactor>
    <text evidence="6">Binds 1 FMN per subunit.</text>
</comment>
<dbReference type="OrthoDB" id="9787136at2"/>
<keyword evidence="3 6" id="KW-0560">Oxidoreductase</keyword>
<dbReference type="GO" id="GO:0016652">
    <property type="term" value="F:oxidoreductase activity, acting on NAD(P)H as acceptor"/>
    <property type="evidence" value="ECO:0007669"/>
    <property type="project" value="UniProtKB-UniRule"/>
</dbReference>
<dbReference type="InterPro" id="IPR050104">
    <property type="entry name" value="FMN-dep_NADH:Q_OxRdtase_AzoR1"/>
</dbReference>
<sequence>MKLLHVDSSILGDNSTSRVLSHEIVAQFRARHTGIDVVTRDLATHPIPHLATLPPDHEDALEEFLAADIVVIGAPMYNFSIPSQLKAWIDRILVAGRTFAYSSEGAKGLAGGKRVILALSRGGLYGPGTPAHAFEHQESLLRSLFTFVGVEQIDSVTAEGIAMGPDARESALETARAQIAAL</sequence>
<evidence type="ECO:0000313" key="9">
    <source>
        <dbReference type="Proteomes" id="UP000032679"/>
    </source>
</evidence>
<dbReference type="InterPro" id="IPR003680">
    <property type="entry name" value="Flavodoxin_fold"/>
</dbReference>
<dbReference type="HAMAP" id="MF_01216">
    <property type="entry name" value="Azoreductase_type1"/>
    <property type="match status" value="1"/>
</dbReference>
<organism evidence="8 9">
    <name type="scientific">Tanticharoenia sakaeratensis NBRC 103193</name>
    <dbReference type="NCBI Taxonomy" id="1231623"/>
    <lineage>
        <taxon>Bacteria</taxon>
        <taxon>Pseudomonadati</taxon>
        <taxon>Pseudomonadota</taxon>
        <taxon>Alphaproteobacteria</taxon>
        <taxon>Acetobacterales</taxon>
        <taxon>Acetobacteraceae</taxon>
        <taxon>Tanticharoenia</taxon>
    </lineage>
</organism>
<keyword evidence="2 6" id="KW-0288">FMN</keyword>
<evidence type="ECO:0000259" key="7">
    <source>
        <dbReference type="Pfam" id="PF02525"/>
    </source>
</evidence>
<comment type="similarity">
    <text evidence="6">Belongs to the azoreductase type 1 family.</text>
</comment>
<protein>
    <recommendedName>
        <fullName evidence="6">FMN dependent NADH:quinone oxidoreductase</fullName>
        <ecNumber evidence="6">1.6.5.-</ecNumber>
    </recommendedName>
    <alternativeName>
        <fullName evidence="6">Azo-dye reductase</fullName>
    </alternativeName>
    <alternativeName>
        <fullName evidence="6">FMN-dependent NADH-azo compound oxidoreductase</fullName>
    </alternativeName>
    <alternativeName>
        <fullName evidence="6">FMN-dependent NADH-azoreductase</fullName>
        <ecNumber evidence="6">1.7.1.17</ecNumber>
    </alternativeName>
</protein>
<dbReference type="Gene3D" id="3.40.50.360">
    <property type="match status" value="1"/>
</dbReference>
<name>A0A0D6MH34_9PROT</name>